<gene>
    <name evidence="1" type="ORF">Pmar_PMAR020341</name>
</gene>
<dbReference type="PANTHER" id="PTHR33050">
    <property type="entry name" value="REVERSE TRANSCRIPTASE DOMAIN-CONTAINING PROTEIN"/>
    <property type="match status" value="1"/>
</dbReference>
<accession>C5KFF1</accession>
<dbReference type="AlphaFoldDB" id="C5KFF1"/>
<evidence type="ECO:0000313" key="2">
    <source>
        <dbReference type="Proteomes" id="UP000007800"/>
    </source>
</evidence>
<organism evidence="2">
    <name type="scientific">Perkinsus marinus (strain ATCC 50983 / TXsc)</name>
    <dbReference type="NCBI Taxonomy" id="423536"/>
    <lineage>
        <taxon>Eukaryota</taxon>
        <taxon>Sar</taxon>
        <taxon>Alveolata</taxon>
        <taxon>Perkinsozoa</taxon>
        <taxon>Perkinsea</taxon>
        <taxon>Perkinsida</taxon>
        <taxon>Perkinsidae</taxon>
        <taxon>Perkinsus</taxon>
    </lineage>
</organism>
<protein>
    <submittedName>
        <fullName evidence="1">Uncharacterized protein</fullName>
    </submittedName>
</protein>
<keyword evidence="2" id="KW-1185">Reference proteome</keyword>
<dbReference type="InterPro" id="IPR052055">
    <property type="entry name" value="Hepadnavirus_pol/RT"/>
</dbReference>
<dbReference type="OrthoDB" id="411544at2759"/>
<proteinExistence type="predicted"/>
<dbReference type="PANTHER" id="PTHR33050:SF8">
    <property type="entry name" value="REVERSE TRANSCRIPTASE DOMAIN-CONTAINING PROTEIN"/>
    <property type="match status" value="1"/>
</dbReference>
<dbReference type="InParanoid" id="C5KFF1"/>
<dbReference type="OMA" id="VGRSICA"/>
<evidence type="ECO:0000313" key="1">
    <source>
        <dbReference type="EMBL" id="EER16811.1"/>
    </source>
</evidence>
<dbReference type="Proteomes" id="UP000007800">
    <property type="component" value="Unassembled WGS sequence"/>
</dbReference>
<dbReference type="GeneID" id="9063934"/>
<name>C5KFF1_PERM5</name>
<sequence>MPIVSVPTAKARAIQQDIDKVLESGRITLQAARRLTGRLLWFGRTLRADLSLWRVGISELHVTLLATASGVVWTGASDASLPGLGGWARVKSSADDRATILYFHATLADIPPEWYQVIFQDRRAPEPADVAALELLASGLLVCMVVSRMIYTNKLVLFSDNSSCIRALERCFSSTSRGAHILRSLALVLSSLPFCPRIEPVHLPGKSNILADAVSRHLPTAIDRIATLVPVDELFRTFDISELSSDT</sequence>
<dbReference type="RefSeq" id="XP_002785015.1">
    <property type="nucleotide sequence ID" value="XM_002784969.1"/>
</dbReference>
<reference evidence="1 2" key="1">
    <citation type="submission" date="2008-07" db="EMBL/GenBank/DDBJ databases">
        <authorList>
            <person name="El-Sayed N."/>
            <person name="Caler E."/>
            <person name="Inman J."/>
            <person name="Amedeo P."/>
            <person name="Hass B."/>
            <person name="Wortman J."/>
        </authorList>
    </citation>
    <scope>NUCLEOTIDE SEQUENCE [LARGE SCALE GENOMIC DNA]</scope>
    <source>
        <strain evidence="2">ATCC 50983 / TXsc</strain>
    </source>
</reference>
<dbReference type="EMBL" id="GG672728">
    <property type="protein sequence ID" value="EER16811.1"/>
    <property type="molecule type" value="Genomic_DNA"/>
</dbReference>